<dbReference type="Gene3D" id="3.40.630.30">
    <property type="match status" value="1"/>
</dbReference>
<dbReference type="EMBL" id="NMQI01000031">
    <property type="protein sequence ID" value="PMB48290.1"/>
    <property type="molecule type" value="Genomic_DNA"/>
</dbReference>
<sequence>MVRVRQITLDDLYDLYQYWCDLEVLRSGLYRTPPPTYPLDEWLAATSAMSGWVAEAYVVIAGLLYVQVGAVASVQHLVVDIHHAEPQALGAALWRVAVAAWREGGVCQVEASAKQRLPVEDAFWRACGAETIEGRYVVRLC</sequence>
<protein>
    <recommendedName>
        <fullName evidence="3">GNAT family N-acetyltransferase</fullName>
    </recommendedName>
</protein>
<proteinExistence type="predicted"/>
<gene>
    <name evidence="1" type="ORF">CEN41_01790</name>
</gene>
<dbReference type="InterPro" id="IPR016181">
    <property type="entry name" value="Acyl_CoA_acyltransferase"/>
</dbReference>
<comment type="caution">
    <text evidence="1">The sequence shown here is derived from an EMBL/GenBank/DDBJ whole genome shotgun (WGS) entry which is preliminary data.</text>
</comment>
<organism evidence="1 2">
    <name type="scientific">Fischerella thermalis CCMEE 5330</name>
    <dbReference type="NCBI Taxonomy" id="2019670"/>
    <lineage>
        <taxon>Bacteria</taxon>
        <taxon>Bacillati</taxon>
        <taxon>Cyanobacteriota</taxon>
        <taxon>Cyanophyceae</taxon>
        <taxon>Nostocales</taxon>
        <taxon>Hapalosiphonaceae</taxon>
        <taxon>Fischerella</taxon>
    </lineage>
</organism>
<name>A0A2N6MNF9_9CYAN</name>
<evidence type="ECO:0008006" key="3">
    <source>
        <dbReference type="Google" id="ProtNLM"/>
    </source>
</evidence>
<dbReference type="Proteomes" id="UP000234966">
    <property type="component" value="Unassembled WGS sequence"/>
</dbReference>
<evidence type="ECO:0000313" key="1">
    <source>
        <dbReference type="EMBL" id="PMB48290.1"/>
    </source>
</evidence>
<accession>A0A2N6MNF9</accession>
<dbReference type="SUPFAM" id="SSF55729">
    <property type="entry name" value="Acyl-CoA N-acyltransferases (Nat)"/>
    <property type="match status" value="1"/>
</dbReference>
<reference evidence="1 2" key="1">
    <citation type="submission" date="2017-07" db="EMBL/GenBank/DDBJ databases">
        <title>Genomes of Fischerella (Mastigocladus) sp. strains.</title>
        <authorList>
            <person name="Miller S.R."/>
        </authorList>
    </citation>
    <scope>NUCLEOTIDE SEQUENCE [LARGE SCALE GENOMIC DNA]</scope>
    <source>
        <strain evidence="1 2">CCMEE 5330</strain>
    </source>
</reference>
<dbReference type="AlphaFoldDB" id="A0A2N6MNF9"/>
<evidence type="ECO:0000313" key="2">
    <source>
        <dbReference type="Proteomes" id="UP000234966"/>
    </source>
</evidence>